<evidence type="ECO:0000313" key="1">
    <source>
        <dbReference type="EMBL" id="KAI8435483.1"/>
    </source>
</evidence>
<evidence type="ECO:0000313" key="2">
    <source>
        <dbReference type="Proteomes" id="UP001064048"/>
    </source>
</evidence>
<gene>
    <name evidence="1" type="ORF">MSG28_003780</name>
</gene>
<reference evidence="1 2" key="1">
    <citation type="journal article" date="2022" name="Genome Biol. Evol.">
        <title>The Spruce Budworm Genome: Reconstructing the Evolutionary History of Antifreeze Proteins.</title>
        <authorList>
            <person name="Beliveau C."/>
            <person name="Gagne P."/>
            <person name="Picq S."/>
            <person name="Vernygora O."/>
            <person name="Keeling C.I."/>
            <person name="Pinkney K."/>
            <person name="Doucet D."/>
            <person name="Wen F."/>
            <person name="Johnston J.S."/>
            <person name="Maaroufi H."/>
            <person name="Boyle B."/>
            <person name="Laroche J."/>
            <person name="Dewar K."/>
            <person name="Juretic N."/>
            <person name="Blackburn G."/>
            <person name="Nisole A."/>
            <person name="Brunet B."/>
            <person name="Brandao M."/>
            <person name="Lumley L."/>
            <person name="Duan J."/>
            <person name="Quan G."/>
            <person name="Lucarotti C.J."/>
            <person name="Roe A.D."/>
            <person name="Sperling F.A.H."/>
            <person name="Levesque R.C."/>
            <person name="Cusson M."/>
        </authorList>
    </citation>
    <scope>NUCLEOTIDE SEQUENCE [LARGE SCALE GENOMIC DNA]</scope>
    <source>
        <strain evidence="1">Glfc:IPQL:Cfum</strain>
    </source>
</reference>
<dbReference type="EMBL" id="CM046106">
    <property type="protein sequence ID" value="KAI8435483.1"/>
    <property type="molecule type" value="Genomic_DNA"/>
</dbReference>
<comment type="caution">
    <text evidence="1">The sequence shown here is derived from an EMBL/GenBank/DDBJ whole genome shotgun (WGS) entry which is preliminary data.</text>
</comment>
<dbReference type="Proteomes" id="UP001064048">
    <property type="component" value="Chromosome 6"/>
</dbReference>
<proteinExistence type="predicted"/>
<accession>A0ACC0KG67</accession>
<keyword evidence="2" id="KW-1185">Reference proteome</keyword>
<name>A0ACC0KG67_CHOFU</name>
<organism evidence="1 2">
    <name type="scientific">Choristoneura fumiferana</name>
    <name type="common">Spruce budworm moth</name>
    <name type="synonym">Archips fumiferana</name>
    <dbReference type="NCBI Taxonomy" id="7141"/>
    <lineage>
        <taxon>Eukaryota</taxon>
        <taxon>Metazoa</taxon>
        <taxon>Ecdysozoa</taxon>
        <taxon>Arthropoda</taxon>
        <taxon>Hexapoda</taxon>
        <taxon>Insecta</taxon>
        <taxon>Pterygota</taxon>
        <taxon>Neoptera</taxon>
        <taxon>Endopterygota</taxon>
        <taxon>Lepidoptera</taxon>
        <taxon>Glossata</taxon>
        <taxon>Ditrysia</taxon>
        <taxon>Tortricoidea</taxon>
        <taxon>Tortricidae</taxon>
        <taxon>Tortricinae</taxon>
        <taxon>Choristoneura</taxon>
    </lineage>
</organism>
<sequence length="303" mass="33523">MDLLRSNIESETEFRVYVAALNACRPQISQPAALVSFVRHLHALVRRELGPGALIWYDSVTADGALHWQNTLTEHNRTPRHEQRALTGAARAGARRAALVRQRHGRRRAALAEHAHRTQPVSTPRHEQRALTGRRELGPGALLWYDSVTADGALHWQNTLTEHNRVFFEASDGLFTNYAWSAADVARGAAAAAAGPAARRRDLLVGLDVWGRNFIGGGQFNTQHAVKIAHRHECSLAVFAPAWTYEAAPDGPGAIAFMTKRMKNNDFESLSSFDNISLICHGEIPLAKATSLWAVWAPRGRER</sequence>
<protein>
    <submittedName>
        <fullName evidence="1">Uncharacterized protein</fullName>
    </submittedName>
</protein>